<reference evidence="5" key="1">
    <citation type="submission" date="2021-12" db="EMBL/GenBank/DDBJ databases">
        <authorList>
            <person name="Rodrigo-Torres L."/>
            <person name="Arahal R. D."/>
            <person name="Lucena T."/>
        </authorList>
    </citation>
    <scope>NUCLEOTIDE SEQUENCE</scope>
    <source>
        <strain evidence="5">CECT 8858</strain>
    </source>
</reference>
<organism evidence="5 6">
    <name type="scientific">Emticicia aquatica</name>
    <dbReference type="NCBI Taxonomy" id="1681835"/>
    <lineage>
        <taxon>Bacteria</taxon>
        <taxon>Pseudomonadati</taxon>
        <taxon>Bacteroidota</taxon>
        <taxon>Cytophagia</taxon>
        <taxon>Cytophagales</taxon>
        <taxon>Leadbetterellaceae</taxon>
        <taxon>Emticicia</taxon>
    </lineage>
</organism>
<sequence length="1157" mass="122836">MQLFSSKFTTLLIILLSINHAVFSQNDKTYVPNPDLFSVNIGSNSFIKGKYLELGISGKGCLVSTTYPPSDYHPHGGSYYLLGMVSDNAKDGWANGNPPQSGDYFQPGIPFEGFKVEFDGVVYENNGDVATIGIPGENLPTIETSTLKKAIWQGETSGKFSIKQTISIGDDNTFATFRIVLKNISSSTANIYYSRTVDPDQESLLGAGPSTYNTIISQYPTDNRSLVRAIGSYYGVYFGMVSNDPRSKVCFTNSVWSLNPSQYYNGTNGAVLSGNEFGDFATALTFNFGNVAPADSVVFEYAFLTNQSDEGVFSCLPTANLSGSQIITTGQTANLTLNLTGTPPWSFVMNGQTFFDISTTPLTIPVTPLTTTTYALSSLSNSCGSGSISGSATITVCSPSEVPSGTISGNQMINLGQTANLSLTFAGSPPWSAVVNGFTLSNINLSPFTLSVAPSSTTVYTLSSVSNSCGNNTTTSSATVSVCSVSTATLSGSQYILAGQTANLSVSLTGISPWTVVMNGQTYNNITSSPFTIAVTPSVTTTYSLTSVSNVCGNGTVSGTPTVTICVPPSAVITGNQTISEGQNANLSVAFTGTAPWSCIINGTNYTNITTNPYVINVSPSTTTTYTLTSVSNPCGTNIASSSATINVTINLNNGLVSCYAFSTNAIDGKGRNNGVNNGATLTTDRLDRPSSAYNFDGNDYIELPTTNITNDSYTYSLWVNPTTLPAYGEARTLLSIGGQSLVLVYSPFYNRIVWNFINYNTNSTGSSIVTPEGFSILANQWKHIVAVKSPTTTKMYIDGVLISTSASNGSPDYGSSALIGKRSGSEQLMIGKIDDIRIYNYAMSDAQITALNTMSINDNCDAIIHNENGLVSCYAFSEDAKDEFSNNHGIVNNLTQTSNRFGNPNNAFLFGGSSLSNVQISNPNPFTNNSYSYAAWVKASAFPSFGGTAWIFTVGQAGVGDQSLYIFNNSGNVAFTAHTYAAPAGCLAHGLSSASGGLILNLNQWYHVVVTMDNVSYNLYVDGKLVDSSPSSCTTMTYGTPSAYIGVRNGGLSPFTGIIDDVRIYNRSISVDEVKSIRYTRGCRTKCPETLSINDTYNSPLPPLRNEANQITGSNIINSNTEIQYDAQKSILLQPGFKVEQGGVFEAFINGCGGNK</sequence>
<accession>A0ABM9AKM3</accession>
<dbReference type="Gene3D" id="2.60.120.200">
    <property type="match status" value="2"/>
</dbReference>
<evidence type="ECO:0000256" key="3">
    <source>
        <dbReference type="SAM" id="SignalP"/>
    </source>
</evidence>
<dbReference type="Pfam" id="PF13385">
    <property type="entry name" value="Laminin_G_3"/>
    <property type="match status" value="2"/>
</dbReference>
<feature type="domain" description="LamG-like jellyroll fold" evidence="4">
    <location>
        <begin position="930"/>
        <end position="1073"/>
    </location>
</feature>
<feature type="chain" id="PRO_5045511904" description="LamG-like jellyroll fold domain-containing protein" evidence="3">
    <location>
        <begin position="22"/>
        <end position="1157"/>
    </location>
</feature>
<keyword evidence="2" id="KW-1015">Disulfide bond</keyword>
<feature type="domain" description="LamG-like jellyroll fold" evidence="4">
    <location>
        <begin position="712"/>
        <end position="847"/>
    </location>
</feature>
<dbReference type="Proteomes" id="UP000837932">
    <property type="component" value="Unassembled WGS sequence"/>
</dbReference>
<dbReference type="PANTHER" id="PTHR42535:SF2">
    <property type="entry name" value="CHROMOSOME UNDETERMINED SCAFFOLD_146, WHOLE GENOME SHOTGUN SEQUENCE"/>
    <property type="match status" value="1"/>
</dbReference>
<keyword evidence="6" id="KW-1185">Reference proteome</keyword>
<evidence type="ECO:0000313" key="6">
    <source>
        <dbReference type="Proteomes" id="UP000837932"/>
    </source>
</evidence>
<dbReference type="InterPro" id="IPR006558">
    <property type="entry name" value="LamG-like"/>
</dbReference>
<comment type="caution">
    <text evidence="5">The sequence shown here is derived from an EMBL/GenBank/DDBJ whole genome shotgun (WGS) entry which is preliminary data.</text>
</comment>
<evidence type="ECO:0000259" key="4">
    <source>
        <dbReference type="SMART" id="SM00560"/>
    </source>
</evidence>
<dbReference type="SMART" id="SM00560">
    <property type="entry name" value="LamGL"/>
    <property type="match status" value="2"/>
</dbReference>
<gene>
    <name evidence="5" type="ORF">EMA8858_00429</name>
</gene>
<dbReference type="PANTHER" id="PTHR42535">
    <property type="entry name" value="OOKINETE PROTEIN, PUTATIVE-RELATED"/>
    <property type="match status" value="1"/>
</dbReference>
<feature type="signal peptide" evidence="3">
    <location>
        <begin position="1"/>
        <end position="21"/>
    </location>
</feature>
<dbReference type="InterPro" id="IPR013320">
    <property type="entry name" value="ConA-like_dom_sf"/>
</dbReference>
<evidence type="ECO:0000256" key="2">
    <source>
        <dbReference type="ARBA" id="ARBA00023157"/>
    </source>
</evidence>
<evidence type="ECO:0000256" key="1">
    <source>
        <dbReference type="ARBA" id="ARBA00022729"/>
    </source>
</evidence>
<keyword evidence="1 3" id="KW-0732">Signal</keyword>
<evidence type="ECO:0000313" key="5">
    <source>
        <dbReference type="EMBL" id="CAH0994320.1"/>
    </source>
</evidence>
<name>A0ABM9AKM3_9BACT</name>
<proteinExistence type="predicted"/>
<dbReference type="SUPFAM" id="SSF49899">
    <property type="entry name" value="Concanavalin A-like lectins/glucanases"/>
    <property type="match status" value="2"/>
</dbReference>
<dbReference type="EMBL" id="CAKLPY010000001">
    <property type="protein sequence ID" value="CAH0994320.1"/>
    <property type="molecule type" value="Genomic_DNA"/>
</dbReference>
<protein>
    <recommendedName>
        <fullName evidence="4">LamG-like jellyroll fold domain-containing protein</fullName>
    </recommendedName>
</protein>
<dbReference type="RefSeq" id="WP_238804068.1">
    <property type="nucleotide sequence ID" value="NZ_CAKLPY010000001.1"/>
</dbReference>
<dbReference type="NCBIfam" id="NF045639">
    <property type="entry name" value="GCX_COOH"/>
    <property type="match status" value="1"/>
</dbReference>
<dbReference type="InterPro" id="IPR055015">
    <property type="entry name" value="GCX_COOH"/>
</dbReference>